<dbReference type="AlphaFoldDB" id="B0DVC3"/>
<dbReference type="HOGENOM" id="CLU_037980_2_0_1"/>
<name>B0DVC3_LACBS</name>
<gene>
    <name evidence="3" type="ORF">LACBIDRAFT_295586</name>
</gene>
<evidence type="ECO:0000313" key="3">
    <source>
        <dbReference type="EMBL" id="EDR01488.1"/>
    </source>
</evidence>
<proteinExistence type="predicted"/>
<dbReference type="InParanoid" id="B0DVC3"/>
<feature type="transmembrane region" description="Helical" evidence="2">
    <location>
        <begin position="43"/>
        <end position="61"/>
    </location>
</feature>
<dbReference type="KEGG" id="lbc:LACBIDRAFT_295586"/>
<keyword evidence="2" id="KW-0812">Transmembrane</keyword>
<accession>B0DVC3</accession>
<reference evidence="3 4" key="1">
    <citation type="journal article" date="2008" name="Nature">
        <title>The genome of Laccaria bicolor provides insights into mycorrhizal symbiosis.</title>
        <authorList>
            <person name="Martin F."/>
            <person name="Aerts A."/>
            <person name="Ahren D."/>
            <person name="Brun A."/>
            <person name="Danchin E.G.J."/>
            <person name="Duchaussoy F."/>
            <person name="Gibon J."/>
            <person name="Kohler A."/>
            <person name="Lindquist E."/>
            <person name="Pereda V."/>
            <person name="Salamov A."/>
            <person name="Shapiro H.J."/>
            <person name="Wuyts J."/>
            <person name="Blaudez D."/>
            <person name="Buee M."/>
            <person name="Brokstein P."/>
            <person name="Canbaeck B."/>
            <person name="Cohen D."/>
            <person name="Courty P.E."/>
            <person name="Coutinho P.M."/>
            <person name="Delaruelle C."/>
            <person name="Detter J.C."/>
            <person name="Deveau A."/>
            <person name="DiFazio S."/>
            <person name="Duplessis S."/>
            <person name="Fraissinet-Tachet L."/>
            <person name="Lucic E."/>
            <person name="Frey-Klett P."/>
            <person name="Fourrey C."/>
            <person name="Feussner I."/>
            <person name="Gay G."/>
            <person name="Grimwood J."/>
            <person name="Hoegger P.J."/>
            <person name="Jain P."/>
            <person name="Kilaru S."/>
            <person name="Labbe J."/>
            <person name="Lin Y.C."/>
            <person name="Legue V."/>
            <person name="Le Tacon F."/>
            <person name="Marmeisse R."/>
            <person name="Melayah D."/>
            <person name="Montanini B."/>
            <person name="Muratet M."/>
            <person name="Nehls U."/>
            <person name="Niculita-Hirzel H."/>
            <person name="Oudot-Le Secq M.P."/>
            <person name="Peter M."/>
            <person name="Quesneville H."/>
            <person name="Rajashekar B."/>
            <person name="Reich M."/>
            <person name="Rouhier N."/>
            <person name="Schmutz J."/>
            <person name="Yin T."/>
            <person name="Chalot M."/>
            <person name="Henrissat B."/>
            <person name="Kuees U."/>
            <person name="Lucas S."/>
            <person name="Van de Peer Y."/>
            <person name="Podila G.K."/>
            <person name="Polle A."/>
            <person name="Pukkila P.J."/>
            <person name="Richardson P.M."/>
            <person name="Rouze P."/>
            <person name="Sanders I.R."/>
            <person name="Stajich J.E."/>
            <person name="Tunlid A."/>
            <person name="Tuskan G."/>
            <person name="Grigoriev I.V."/>
        </authorList>
    </citation>
    <scope>NUCLEOTIDE SEQUENCE [LARGE SCALE GENOMIC DNA]</scope>
    <source>
        <strain evidence="4">S238N-H82 / ATCC MYA-4686</strain>
    </source>
</reference>
<dbReference type="GeneID" id="6083492"/>
<keyword evidence="1" id="KW-0175">Coiled coil</keyword>
<dbReference type="RefSeq" id="XP_001887840.1">
    <property type="nucleotide sequence ID" value="XM_001887805.1"/>
</dbReference>
<dbReference type="STRING" id="486041.B0DVC3"/>
<keyword evidence="2" id="KW-0472">Membrane</keyword>
<organism evidence="4">
    <name type="scientific">Laccaria bicolor (strain S238N-H82 / ATCC MYA-4686)</name>
    <name type="common">Bicoloured deceiver</name>
    <name type="synonym">Laccaria laccata var. bicolor</name>
    <dbReference type="NCBI Taxonomy" id="486041"/>
    <lineage>
        <taxon>Eukaryota</taxon>
        <taxon>Fungi</taxon>
        <taxon>Dikarya</taxon>
        <taxon>Basidiomycota</taxon>
        <taxon>Agaricomycotina</taxon>
        <taxon>Agaricomycetes</taxon>
        <taxon>Agaricomycetidae</taxon>
        <taxon>Agaricales</taxon>
        <taxon>Agaricineae</taxon>
        <taxon>Hydnangiaceae</taxon>
        <taxon>Laccaria</taxon>
    </lineage>
</organism>
<dbReference type="Proteomes" id="UP000001194">
    <property type="component" value="Unassembled WGS sequence"/>
</dbReference>
<dbReference type="OrthoDB" id="5570013at2759"/>
<evidence type="ECO:0000256" key="1">
    <source>
        <dbReference type="SAM" id="Coils"/>
    </source>
</evidence>
<evidence type="ECO:0000313" key="4">
    <source>
        <dbReference type="Proteomes" id="UP000001194"/>
    </source>
</evidence>
<keyword evidence="4" id="KW-1185">Reference proteome</keyword>
<keyword evidence="2" id="KW-1133">Transmembrane helix</keyword>
<dbReference type="EMBL" id="DS547138">
    <property type="protein sequence ID" value="EDR01488.1"/>
    <property type="molecule type" value="Genomic_DNA"/>
</dbReference>
<sequence length="441" mass="48663">MDAYHSDQKVPLLIHSSEFTDLQNQLADLRNRNSRAASRKRRLFRSLLFLLCTGLLLRWFFMGRGHERWDRHSYGSSLDADLDKILQDQPSQTGLHIGHCATWPSEANLHPPGDEHKYSIYNTFKFPLNPSTFTFLAQYESKKRAVVIPGSLIIEQSADGDDDTVTVDVVTRFSDYALLQHVDLCEISKDEGGVGVGFFSHAWLEKPRKHKEHVRFDVTVRLPASSSPLLIESLETELPLFSLSLGDLANVNFKSLSLKNALLPINVLSVFAEKGVVKSSVGAIEGHFTTSSSLSLVTSLAPIKVSIELVGDLEGGDARDGPAKEYTILAATALGKVNVNFTDSPVNSRLLLKANSTLSSVDVQLHSAYEGRFFLETSLSRPDVVVREVEDPSGQGRKRHIDSIRAIKGNKIDGDVSWSEAGKERGDVQISSAWAPVTLVL</sequence>
<protein>
    <submittedName>
        <fullName evidence="3">Predicted protein</fullName>
    </submittedName>
</protein>
<evidence type="ECO:0000256" key="2">
    <source>
        <dbReference type="SAM" id="Phobius"/>
    </source>
</evidence>
<feature type="coiled-coil region" evidence="1">
    <location>
        <begin position="12"/>
        <end position="39"/>
    </location>
</feature>